<evidence type="ECO:0000313" key="2">
    <source>
        <dbReference type="Proteomes" id="UP000594014"/>
    </source>
</evidence>
<dbReference type="EMBL" id="CP042469">
    <property type="protein sequence ID" value="QOX62613.1"/>
    <property type="molecule type" value="Genomic_DNA"/>
</dbReference>
<evidence type="ECO:0000313" key="1">
    <source>
        <dbReference type="EMBL" id="QOX62613.1"/>
    </source>
</evidence>
<accession>A0ACD1A867</accession>
<sequence length="683" mass="75815">MKKLIGIMLAFSLVLGSASPAFAAEMNSTGLEKAINQVKNVVTIPSDFKDFQYSSNQYEENGKTITVWYLNWNKSDYSGGISATVENNGYLINYNKYVDKTNEGLGTVTKEAAQKTAAAFLAKVRPDIAPQMRVAKDNDYSSTDRHSLRYNLYKNDAVVAYVEASVEVDKYNGEVIGYNFQGSGEDLSKLPAASDIISLEEAQKAYLEKIKVPLNYYSNYDYNKKLLTVFAAYAGSGENSKVIDAKTGEAVKVYNDFRFYKDAGGYGMAKTESAANVNQLTKEEMVAVDSLAGLISKEKAESILRESIPGITSSMKVTNSSLSKSYNEADKYLWEIGFDGAYGVVNAKTGEMTSFYLYDENSSKGNSALTEAKAKEKAEAFMKKVAAEKFAQSRFYETPNYVLYRSMDNVTDYSFNYYRQANGIDFVGNGFTVIVNKASGMITHYDLSWFDNVTFPSIDKVITSEAAFDAFNKDGQLGLVYRKVNDGEPALVYDFVKSTGNFLIDPVTGAKLGWDGKPYKDASVPAYSDIQGHWAEATIEKLLDNGYYLTGEKFNPNEKITQLNFLRFLYAPIQAYYDEDGFYKMLINDKIIKENEKAPNAALTRQNAAKFAVRFLGQGKTAEHPEIFINPFRDSVSDAYKGYAAISYGFGIMKGDKNGRFNGANQVTNAEAATIIYNALQVK</sequence>
<proteinExistence type="predicted"/>
<name>A0ACD1A867_9FIRM</name>
<protein>
    <submittedName>
        <fullName evidence="1">S-layer homology domain-containing protein</fullName>
    </submittedName>
</protein>
<gene>
    <name evidence="1" type="ORF">FRZ06_04255</name>
</gene>
<dbReference type="Proteomes" id="UP000594014">
    <property type="component" value="Chromosome"/>
</dbReference>
<organism evidence="1 2">
    <name type="scientific">Anoxybacterium hadale</name>
    <dbReference type="NCBI Taxonomy" id="3408580"/>
    <lineage>
        <taxon>Bacteria</taxon>
        <taxon>Bacillati</taxon>
        <taxon>Bacillota</taxon>
        <taxon>Clostridia</taxon>
        <taxon>Peptostreptococcales</taxon>
        <taxon>Anaerovoracaceae</taxon>
        <taxon>Anoxybacterium</taxon>
    </lineage>
</organism>
<keyword evidence="2" id="KW-1185">Reference proteome</keyword>
<reference evidence="1" key="1">
    <citation type="submission" date="2019-08" db="EMBL/GenBank/DDBJ databases">
        <title>Genome sequence of Clostridiales bacterium MT110.</title>
        <authorList>
            <person name="Cao J."/>
        </authorList>
    </citation>
    <scope>NUCLEOTIDE SEQUENCE</scope>
    <source>
        <strain evidence="1">MT110</strain>
    </source>
</reference>